<reference evidence="2" key="1">
    <citation type="submission" date="2024-03" db="EMBL/GenBank/DDBJ databases">
        <title>Diverse circular DNA viruses in blood, oral, and fecal samples of captive lemurs.</title>
        <authorList>
            <person name="Paietta E.N."/>
            <person name="Kraberger S."/>
            <person name="Lund M.C."/>
            <person name="Custer J.M."/>
            <person name="Vargas K.M."/>
            <person name="Ehmke E.E."/>
            <person name="Yoder A.D."/>
            <person name="Varsani A."/>
        </authorList>
    </citation>
    <scope>NUCLEOTIDE SEQUENCE</scope>
    <source>
        <strain evidence="2">Duke_21_1</strain>
    </source>
</reference>
<accession>A0AAU8AUX3</accession>
<sequence length="523" mass="60032">MKPRNIKTRRPWRIIRPQGYLAHGSYFSSENEPVMPSDNIFSDILTQADMLRQYYPSGHAINDPTVYPDIFREQREPVYDAEGNDTGKTIRRVYKESVPRYAFAFQQIIALKQFIHLTGNDIQFELNTAKPTEEQRNDYASYREGWVAKGMELAFCECVKSEKITADTAFVGFIEDEVFGWRTFSYKTGSTLYPHYDNHGKLKLFARSFYDYDEDGEVVVEWLEVWDDKYLTRMKKTGQKYQNVYEKILGVLGASGYQVVSRKTHGFPFIPVAYKRNDDGPCWLPSQDSIDSYDLSFSQMAHNNQAYGEPILVFMGEGENYDVQHDLNGTVKSISMSSEDKVDYLQSQSASDSYMKQLDTLYKMIYEQSFAVIPPELRSGDLPGVAIKLLYSPALEKAMSDASDWQPFLDDMVRIFTFGYGLEKEKTIDYSNLPMRCWIKPYVHINESAVMTDLATGVNAGFVSKQTASERAPEYTSVGEWERITKELKEQQSADLLFQLKTKQNNTGNQNQSQKKTDGNDNG</sequence>
<dbReference type="Pfam" id="PF05133">
    <property type="entry name" value="SPP1_portal"/>
    <property type="match status" value="1"/>
</dbReference>
<protein>
    <submittedName>
        <fullName evidence="2">Portal protein</fullName>
    </submittedName>
</protein>
<name>A0AAU8AUX3_9CAUD</name>
<dbReference type="InterPro" id="IPR021145">
    <property type="entry name" value="Portal_protein_SPP1_Gp6-like"/>
</dbReference>
<evidence type="ECO:0000256" key="1">
    <source>
        <dbReference type="SAM" id="MobiDB-lite"/>
    </source>
</evidence>
<proteinExistence type="predicted"/>
<dbReference type="EMBL" id="PP511379">
    <property type="protein sequence ID" value="XCD03714.1"/>
    <property type="molecule type" value="Genomic_DNA"/>
</dbReference>
<feature type="compositionally biased region" description="Low complexity" evidence="1">
    <location>
        <begin position="501"/>
        <end position="514"/>
    </location>
</feature>
<feature type="region of interest" description="Disordered" evidence="1">
    <location>
        <begin position="499"/>
        <end position="523"/>
    </location>
</feature>
<organism evidence="2">
    <name type="scientific">Dulem virus 40</name>
    <dbReference type="NCBI Taxonomy" id="3145758"/>
    <lineage>
        <taxon>Viruses</taxon>
        <taxon>Duplodnaviria</taxon>
        <taxon>Heunggongvirae</taxon>
        <taxon>Uroviricota</taxon>
        <taxon>Caudoviricetes</taxon>
    </lineage>
</organism>
<evidence type="ECO:0000313" key="2">
    <source>
        <dbReference type="EMBL" id="XCD03714.1"/>
    </source>
</evidence>